<dbReference type="Pfam" id="PF12833">
    <property type="entry name" value="HTH_18"/>
    <property type="match status" value="1"/>
</dbReference>
<dbReference type="Gene3D" id="1.10.10.60">
    <property type="entry name" value="Homeodomain-like"/>
    <property type="match status" value="1"/>
</dbReference>
<dbReference type="SUPFAM" id="SSF46689">
    <property type="entry name" value="Homeodomain-like"/>
    <property type="match status" value="1"/>
</dbReference>
<dbReference type="PANTHER" id="PTHR43280:SF32">
    <property type="entry name" value="TRANSCRIPTIONAL REGULATORY PROTEIN"/>
    <property type="match status" value="1"/>
</dbReference>
<evidence type="ECO:0000256" key="2">
    <source>
        <dbReference type="ARBA" id="ARBA00023125"/>
    </source>
</evidence>
<dbReference type="SMART" id="SM00342">
    <property type="entry name" value="HTH_ARAC"/>
    <property type="match status" value="1"/>
</dbReference>
<protein>
    <submittedName>
        <fullName evidence="5">Helix-turn-helix transcriptional regulator</fullName>
    </submittedName>
</protein>
<feature type="domain" description="HTH araC/xylS-type" evidence="4">
    <location>
        <begin position="200"/>
        <end position="298"/>
    </location>
</feature>
<keyword evidence="6" id="KW-1185">Reference proteome</keyword>
<keyword evidence="1" id="KW-0805">Transcription regulation</keyword>
<evidence type="ECO:0000313" key="6">
    <source>
        <dbReference type="Proteomes" id="UP001165444"/>
    </source>
</evidence>
<dbReference type="PROSITE" id="PS01124">
    <property type="entry name" value="HTH_ARAC_FAMILY_2"/>
    <property type="match status" value="1"/>
</dbReference>
<dbReference type="SUPFAM" id="SSF51215">
    <property type="entry name" value="Regulatory protein AraC"/>
    <property type="match status" value="1"/>
</dbReference>
<keyword evidence="2" id="KW-0238">DNA-binding</keyword>
<reference evidence="5 6" key="1">
    <citation type="submission" date="2022-03" db="EMBL/GenBank/DDBJ databases">
        <title>Parabacteroides sp. nov. isolated from swine feces.</title>
        <authorList>
            <person name="Bak J.E."/>
        </authorList>
    </citation>
    <scope>NUCLEOTIDE SEQUENCE [LARGE SCALE GENOMIC DNA]</scope>
    <source>
        <strain evidence="5 6">AGMB00274</strain>
    </source>
</reference>
<evidence type="ECO:0000259" key="4">
    <source>
        <dbReference type="PROSITE" id="PS01124"/>
    </source>
</evidence>
<proteinExistence type="predicted"/>
<dbReference type="InterPro" id="IPR037923">
    <property type="entry name" value="HTH-like"/>
</dbReference>
<evidence type="ECO:0000256" key="3">
    <source>
        <dbReference type="ARBA" id="ARBA00023163"/>
    </source>
</evidence>
<dbReference type="InterPro" id="IPR018060">
    <property type="entry name" value="HTH_AraC"/>
</dbReference>
<organism evidence="5 6">
    <name type="scientific">Parabacteroides faecalis</name>
    <dbReference type="NCBI Taxonomy" id="2924040"/>
    <lineage>
        <taxon>Bacteria</taxon>
        <taxon>Pseudomonadati</taxon>
        <taxon>Bacteroidota</taxon>
        <taxon>Bacteroidia</taxon>
        <taxon>Bacteroidales</taxon>
        <taxon>Tannerellaceae</taxon>
        <taxon>Parabacteroides</taxon>
    </lineage>
</organism>
<evidence type="ECO:0000256" key="1">
    <source>
        <dbReference type="ARBA" id="ARBA00023015"/>
    </source>
</evidence>
<accession>A0ABT0C2E4</accession>
<dbReference type="PANTHER" id="PTHR43280">
    <property type="entry name" value="ARAC-FAMILY TRANSCRIPTIONAL REGULATOR"/>
    <property type="match status" value="1"/>
</dbReference>
<sequence>MEQEEIIKVNIEQLKSYNHDSYADDYLVVSNSLDHLLLGQEKVKLDLFLMLFCTEGHIQIELNNQSYSLEKNDLLLSPPNLIISKVLASPNHATEFACLSAPFLERTLQFDKDHWKVMHYIHKNPVRHLSPDEVESFDQYRLLINSRIKSSMFEEKKEVLQLLFGAFFCEMMGIINTKINLPDNPIDTSQKPLQADYVFKRFMEELMSDNGQHRSVSYYADKLCYSPKYLSRIVKQIRGKNALSIINEHAVECIKYELKYSSKSIKEIALDLDFPNLSFFTKYTKKHLGMTPTQFRSKKDLSQ</sequence>
<gene>
    <name evidence="5" type="ORF">MUN53_11300</name>
</gene>
<dbReference type="InterPro" id="IPR009057">
    <property type="entry name" value="Homeodomain-like_sf"/>
</dbReference>
<dbReference type="RefSeq" id="WP_243325513.1">
    <property type="nucleotide sequence ID" value="NZ_JAKZMM010000028.1"/>
</dbReference>
<name>A0ABT0C2E4_9BACT</name>
<dbReference type="EMBL" id="JAKZMM010000028">
    <property type="protein sequence ID" value="MCJ2381192.1"/>
    <property type="molecule type" value="Genomic_DNA"/>
</dbReference>
<evidence type="ECO:0000313" key="5">
    <source>
        <dbReference type="EMBL" id="MCJ2381192.1"/>
    </source>
</evidence>
<comment type="caution">
    <text evidence="5">The sequence shown here is derived from an EMBL/GenBank/DDBJ whole genome shotgun (WGS) entry which is preliminary data.</text>
</comment>
<dbReference type="Proteomes" id="UP001165444">
    <property type="component" value="Unassembled WGS sequence"/>
</dbReference>
<keyword evidence="3" id="KW-0804">Transcription</keyword>